<dbReference type="Gramene" id="TVU06351">
    <property type="protein sequence ID" value="TVU06351"/>
    <property type="gene ID" value="EJB05_49560"/>
</dbReference>
<organism evidence="1 2">
    <name type="scientific">Eragrostis curvula</name>
    <name type="common">weeping love grass</name>
    <dbReference type="NCBI Taxonomy" id="38414"/>
    <lineage>
        <taxon>Eukaryota</taxon>
        <taxon>Viridiplantae</taxon>
        <taxon>Streptophyta</taxon>
        <taxon>Embryophyta</taxon>
        <taxon>Tracheophyta</taxon>
        <taxon>Spermatophyta</taxon>
        <taxon>Magnoliopsida</taxon>
        <taxon>Liliopsida</taxon>
        <taxon>Poales</taxon>
        <taxon>Poaceae</taxon>
        <taxon>PACMAD clade</taxon>
        <taxon>Chloridoideae</taxon>
        <taxon>Eragrostideae</taxon>
        <taxon>Eragrostidinae</taxon>
        <taxon>Eragrostis</taxon>
    </lineage>
</organism>
<evidence type="ECO:0000313" key="2">
    <source>
        <dbReference type="Proteomes" id="UP000324897"/>
    </source>
</evidence>
<keyword evidence="2" id="KW-1185">Reference proteome</keyword>
<protein>
    <submittedName>
        <fullName evidence="1">Uncharacterized protein</fullName>
    </submittedName>
</protein>
<proteinExistence type="predicted"/>
<dbReference type="EMBL" id="RWGY01000051">
    <property type="protein sequence ID" value="TVU06351.1"/>
    <property type="molecule type" value="Genomic_DNA"/>
</dbReference>
<dbReference type="AlphaFoldDB" id="A0A5J9T738"/>
<comment type="caution">
    <text evidence="1">The sequence shown here is derived from an EMBL/GenBank/DDBJ whole genome shotgun (WGS) entry which is preliminary data.</text>
</comment>
<name>A0A5J9T738_9POAL</name>
<evidence type="ECO:0000313" key="1">
    <source>
        <dbReference type="EMBL" id="TVU06351.1"/>
    </source>
</evidence>
<gene>
    <name evidence="1" type="ORF">EJB05_49560</name>
</gene>
<reference evidence="1 2" key="1">
    <citation type="journal article" date="2019" name="Sci. Rep.">
        <title>A high-quality genome of Eragrostis curvula grass provides insights into Poaceae evolution and supports new strategies to enhance forage quality.</title>
        <authorList>
            <person name="Carballo J."/>
            <person name="Santos B.A.C.M."/>
            <person name="Zappacosta D."/>
            <person name="Garbus I."/>
            <person name="Selva J.P."/>
            <person name="Gallo C.A."/>
            <person name="Diaz A."/>
            <person name="Albertini E."/>
            <person name="Caccamo M."/>
            <person name="Echenique V."/>
        </authorList>
    </citation>
    <scope>NUCLEOTIDE SEQUENCE [LARGE SCALE GENOMIC DNA]</scope>
    <source>
        <strain evidence="2">cv. Victoria</strain>
        <tissue evidence="1">Leaf</tissue>
    </source>
</reference>
<accession>A0A5J9T738</accession>
<sequence>MLLHPHPPPPLQPLLRRPPSLLMCEPHPLHLYSGRRQASSCQSRVPLPPPLLGAQATNAPLLLQVVERFRRLYATAAVAYPRPLLMRLAMIRFIVYIEPDAAGHSYSLRPVCHYVSPSGATVAHGYCIFQAEGIS</sequence>
<dbReference type="Proteomes" id="UP000324897">
    <property type="component" value="Unassembled WGS sequence"/>
</dbReference>